<reference evidence="1" key="1">
    <citation type="submission" date="2020-06" db="EMBL/GenBank/DDBJ databases">
        <title>Draft genome of Bugula neritina, a colonial animal packing powerful symbionts and potential medicines.</title>
        <authorList>
            <person name="Rayko M."/>
        </authorList>
    </citation>
    <scope>NUCLEOTIDE SEQUENCE [LARGE SCALE GENOMIC DNA]</scope>
    <source>
        <strain evidence="1">Kwan_BN1</strain>
    </source>
</reference>
<evidence type="ECO:0000313" key="1">
    <source>
        <dbReference type="EMBL" id="KAF6040985.1"/>
    </source>
</evidence>
<keyword evidence="2" id="KW-1185">Reference proteome</keyword>
<organism evidence="1 2">
    <name type="scientific">Bugula neritina</name>
    <name type="common">Brown bryozoan</name>
    <name type="synonym">Sertularia neritina</name>
    <dbReference type="NCBI Taxonomy" id="10212"/>
    <lineage>
        <taxon>Eukaryota</taxon>
        <taxon>Metazoa</taxon>
        <taxon>Spiralia</taxon>
        <taxon>Lophotrochozoa</taxon>
        <taxon>Bryozoa</taxon>
        <taxon>Gymnolaemata</taxon>
        <taxon>Cheilostomatida</taxon>
        <taxon>Flustrina</taxon>
        <taxon>Buguloidea</taxon>
        <taxon>Bugulidae</taxon>
        <taxon>Bugula</taxon>
    </lineage>
</organism>
<protein>
    <submittedName>
        <fullName evidence="1">Uncharacterized protein</fullName>
    </submittedName>
</protein>
<dbReference type="AlphaFoldDB" id="A0A7J7KSA7"/>
<comment type="caution">
    <text evidence="1">The sequence shown here is derived from an EMBL/GenBank/DDBJ whole genome shotgun (WGS) entry which is preliminary data.</text>
</comment>
<gene>
    <name evidence="1" type="ORF">EB796_000702</name>
</gene>
<evidence type="ECO:0000313" key="2">
    <source>
        <dbReference type="Proteomes" id="UP000593567"/>
    </source>
</evidence>
<dbReference type="EMBL" id="VXIV02000090">
    <property type="protein sequence ID" value="KAF6040985.1"/>
    <property type="molecule type" value="Genomic_DNA"/>
</dbReference>
<sequence>MTSDIKNPGLEAGLDRHARTIIVLPHDHCYAAWWFRPLQKLSEEVKGRYGIELRLDNIKSLPPHMTEYTFSGIASAKHILMLTIYGDLEAAAVCEYPSNNEIDCLGEGRSYQA</sequence>
<dbReference type="Proteomes" id="UP000593567">
    <property type="component" value="Unassembled WGS sequence"/>
</dbReference>
<proteinExistence type="predicted"/>
<name>A0A7J7KSA7_BUGNE</name>
<accession>A0A7J7KSA7</accession>